<gene>
    <name evidence="2" type="ORF">EGYM00392_LOCUS16731</name>
    <name evidence="3" type="ORF">EGYM00392_LOCUS16757</name>
    <name evidence="4" type="ORF">EGYM00392_LOCUS16853</name>
</gene>
<feature type="compositionally biased region" description="Basic and acidic residues" evidence="1">
    <location>
        <begin position="82"/>
        <end position="104"/>
    </location>
</feature>
<dbReference type="AlphaFoldDB" id="A0A6U7XSR8"/>
<feature type="region of interest" description="Disordered" evidence="1">
    <location>
        <begin position="78"/>
        <end position="104"/>
    </location>
</feature>
<evidence type="ECO:0000256" key="1">
    <source>
        <dbReference type="SAM" id="MobiDB-lite"/>
    </source>
</evidence>
<name>A0A6U7XSR8_9EUGL</name>
<organism evidence="2">
    <name type="scientific">Eutreptiella gymnastica</name>
    <dbReference type="NCBI Taxonomy" id="73025"/>
    <lineage>
        <taxon>Eukaryota</taxon>
        <taxon>Discoba</taxon>
        <taxon>Euglenozoa</taxon>
        <taxon>Euglenida</taxon>
        <taxon>Spirocuta</taxon>
        <taxon>Euglenophyceae</taxon>
        <taxon>Eutreptiales</taxon>
        <taxon>Eutreptiaceae</taxon>
        <taxon>Eutreptiella</taxon>
    </lineage>
</organism>
<evidence type="ECO:0000313" key="4">
    <source>
        <dbReference type="EMBL" id="CAD9005765.1"/>
    </source>
</evidence>
<evidence type="ECO:0000313" key="3">
    <source>
        <dbReference type="EMBL" id="CAD9005669.1"/>
    </source>
</evidence>
<protein>
    <submittedName>
        <fullName evidence="2">Uncharacterized protein</fullName>
    </submittedName>
</protein>
<dbReference type="EMBL" id="HBGA01045816">
    <property type="protein sequence ID" value="CAD9005669.1"/>
    <property type="molecule type" value="Transcribed_RNA"/>
</dbReference>
<accession>A0A6U7XSR8</accession>
<evidence type="ECO:0000313" key="2">
    <source>
        <dbReference type="EMBL" id="CAD9005643.1"/>
    </source>
</evidence>
<proteinExistence type="predicted"/>
<dbReference type="EMBL" id="HBGA01045749">
    <property type="protein sequence ID" value="CAD9005643.1"/>
    <property type="molecule type" value="Transcribed_RNA"/>
</dbReference>
<sequence>MCKWCSDCDTLDGGVDSEGIYLDACQYTGVDGAEVQADHLESKILTSRNLFLSLGMPQAPPFVYHTLKASCIVGTRPKPVRGGREKGIPHGDKSARKKLQEAPYKERGRGVLECNAFSVFRKGDKQDWTELSGFQNASF</sequence>
<dbReference type="EMBL" id="HBGA01046093">
    <property type="protein sequence ID" value="CAD9005765.1"/>
    <property type="molecule type" value="Transcribed_RNA"/>
</dbReference>
<reference evidence="2" key="1">
    <citation type="submission" date="2021-01" db="EMBL/GenBank/DDBJ databases">
        <authorList>
            <person name="Corre E."/>
            <person name="Pelletier E."/>
            <person name="Niang G."/>
            <person name="Scheremetjew M."/>
            <person name="Finn R."/>
            <person name="Kale V."/>
            <person name="Holt S."/>
            <person name="Cochrane G."/>
            <person name="Meng A."/>
            <person name="Brown T."/>
            <person name="Cohen L."/>
        </authorList>
    </citation>
    <scope>NUCLEOTIDE SEQUENCE</scope>
    <source>
        <strain evidence="2">NIES-381</strain>
    </source>
</reference>